<dbReference type="VEuPathDB" id="VectorBase:ISCI000423"/>
<dbReference type="Gene3D" id="3.20.20.80">
    <property type="entry name" value="Glycosidases"/>
    <property type="match status" value="1"/>
</dbReference>
<dbReference type="GO" id="GO:0005975">
    <property type="term" value="P:carbohydrate metabolic process"/>
    <property type="evidence" value="ECO:0007669"/>
    <property type="project" value="InterPro"/>
</dbReference>
<dbReference type="PANTHER" id="PTHR11177">
    <property type="entry name" value="CHITINASE"/>
    <property type="match status" value="1"/>
</dbReference>
<sequence length="155" mass="17922">KRGIIACYLEKMALERRGMNAFVIPAIPTELCTHVVYSHLKVDQRSGRLLFRTFDYSTDMSSLRKLYSLKRLNPDLKLIITYGNGKNAGELMRVIGSRRRRDEFVDSTVLLILRFGFDGLNLHWEGPGPSICKPNLDKLYRFLKAIFRILYHSSP</sequence>
<reference evidence="2" key="1">
    <citation type="submission" date="2008-03" db="EMBL/GenBank/DDBJ databases">
        <title>Annotation of Ixodes scapularis.</title>
        <authorList>
            <consortium name="Ixodes scapularis Genome Project Consortium"/>
            <person name="Caler E."/>
            <person name="Hannick L.I."/>
            <person name="Bidwell S."/>
            <person name="Joardar V."/>
            <person name="Thiagarajan M."/>
            <person name="Amedeo P."/>
            <person name="Galinsky K.J."/>
            <person name="Schobel S."/>
            <person name="Inman J."/>
            <person name="Hostetler J."/>
            <person name="Miller J."/>
            <person name="Hammond M."/>
            <person name="Megy K."/>
            <person name="Lawson D."/>
            <person name="Kodira C."/>
            <person name="Sutton G."/>
            <person name="Meyer J."/>
            <person name="Hill C.A."/>
            <person name="Birren B."/>
            <person name="Nene V."/>
            <person name="Collins F."/>
            <person name="Alarcon-Chaidez F."/>
            <person name="Wikel S."/>
            <person name="Strausberg R."/>
        </authorList>
    </citation>
    <scope>NUCLEOTIDE SEQUENCE [LARGE SCALE GENOMIC DNA]</scope>
    <source>
        <strain evidence="2">Wikel</strain>
    </source>
</reference>
<dbReference type="InParanoid" id="A0A1S4KJG8"/>
<keyword evidence="2" id="KW-1185">Reference proteome</keyword>
<dbReference type="InterPro" id="IPR050314">
    <property type="entry name" value="Glycosyl_Hydrlase_18"/>
</dbReference>
<dbReference type="VEuPathDB" id="VectorBase:ISCW000423"/>
<dbReference type="PANTHER" id="PTHR11177:SF144">
    <property type="entry name" value="CHITINASE 5"/>
    <property type="match status" value="1"/>
</dbReference>
<organism evidence="1 2">
    <name type="scientific">Ixodes scapularis</name>
    <name type="common">Black-legged tick</name>
    <name type="synonym">Deer tick</name>
    <dbReference type="NCBI Taxonomy" id="6945"/>
    <lineage>
        <taxon>Eukaryota</taxon>
        <taxon>Metazoa</taxon>
        <taxon>Ecdysozoa</taxon>
        <taxon>Arthropoda</taxon>
        <taxon>Chelicerata</taxon>
        <taxon>Arachnida</taxon>
        <taxon>Acari</taxon>
        <taxon>Parasitiformes</taxon>
        <taxon>Ixodida</taxon>
        <taxon>Ixodoidea</taxon>
        <taxon>Ixodidae</taxon>
        <taxon>Ixodinae</taxon>
        <taxon>Ixodes</taxon>
    </lineage>
</organism>
<dbReference type="FunFam" id="3.20.20.80:FF:000435">
    <property type="entry name" value="Chitinase, putative"/>
    <property type="match status" value="1"/>
</dbReference>
<dbReference type="PROSITE" id="PS51910">
    <property type="entry name" value="GH18_2"/>
    <property type="match status" value="1"/>
</dbReference>
<dbReference type="Pfam" id="PF00704">
    <property type="entry name" value="Glyco_hydro_18"/>
    <property type="match status" value="1"/>
</dbReference>
<evidence type="ECO:0000313" key="1">
    <source>
        <dbReference type="EnsemblMetazoa" id="ISCW000423-PA"/>
    </source>
</evidence>
<dbReference type="AlphaFoldDB" id="A0A1S4KJG8"/>
<dbReference type="EMBL" id="ABJB010020747">
    <property type="status" value="NOT_ANNOTATED_CDS"/>
    <property type="molecule type" value="Genomic_DNA"/>
</dbReference>
<dbReference type="InterPro" id="IPR017853">
    <property type="entry name" value="GH"/>
</dbReference>
<protein>
    <submittedName>
        <fullName evidence="1">Uncharacterized protein</fullName>
    </submittedName>
</protein>
<dbReference type="SUPFAM" id="SSF51445">
    <property type="entry name" value="(Trans)glycosidases"/>
    <property type="match status" value="1"/>
</dbReference>
<accession>A0A1S4KJG8</accession>
<dbReference type="Proteomes" id="UP000001555">
    <property type="component" value="Unassembled WGS sequence"/>
</dbReference>
<name>A0A1S4KJG8_IXOSC</name>
<dbReference type="EnsemblMetazoa" id="ISCW000423-RA">
    <property type="protein sequence ID" value="ISCW000423-PA"/>
    <property type="gene ID" value="ISCW000423"/>
</dbReference>
<reference evidence="1" key="2">
    <citation type="submission" date="2020-05" db="UniProtKB">
        <authorList>
            <consortium name="EnsemblMetazoa"/>
        </authorList>
    </citation>
    <scope>IDENTIFICATION</scope>
    <source>
        <strain evidence="1">wikel</strain>
    </source>
</reference>
<dbReference type="InterPro" id="IPR001223">
    <property type="entry name" value="Glyco_hydro18_cat"/>
</dbReference>
<evidence type="ECO:0000313" key="2">
    <source>
        <dbReference type="Proteomes" id="UP000001555"/>
    </source>
</evidence>
<proteinExistence type="predicted"/>